<gene>
    <name evidence="1" type="ORF">E5288_WYG004236</name>
</gene>
<dbReference type="EMBL" id="VBQZ03000024">
    <property type="protein sequence ID" value="MXQ85017.1"/>
    <property type="molecule type" value="Genomic_DNA"/>
</dbReference>
<protein>
    <submittedName>
        <fullName evidence="1">Uncharacterized protein</fullName>
    </submittedName>
</protein>
<dbReference type="AlphaFoldDB" id="A0A6B0R7X6"/>
<keyword evidence="2" id="KW-1185">Reference proteome</keyword>
<comment type="caution">
    <text evidence="1">The sequence shown here is derived from an EMBL/GenBank/DDBJ whole genome shotgun (WGS) entry which is preliminary data.</text>
</comment>
<dbReference type="Proteomes" id="UP000322234">
    <property type="component" value="Unassembled WGS sequence"/>
</dbReference>
<evidence type="ECO:0000313" key="2">
    <source>
        <dbReference type="Proteomes" id="UP000322234"/>
    </source>
</evidence>
<name>A0A6B0R7X6_9CETA</name>
<proteinExistence type="predicted"/>
<evidence type="ECO:0000313" key="1">
    <source>
        <dbReference type="EMBL" id="MXQ85017.1"/>
    </source>
</evidence>
<sequence>MELPWVESISGDTGEANKTLFQIHTAQSVLDSWIHCLQLPKDHETPAPDFYCPCVATTSDPSLEFGKQPMVVEEDAGTTQGTARKNALLMKYQQQYVRIVNPAVFHGKD</sequence>
<reference evidence="1" key="1">
    <citation type="submission" date="2019-10" db="EMBL/GenBank/DDBJ databases">
        <title>The sequence and de novo assembly of the wild yak genome.</title>
        <authorList>
            <person name="Liu Y."/>
        </authorList>
    </citation>
    <scope>NUCLEOTIDE SEQUENCE [LARGE SCALE GENOMIC DNA]</scope>
    <source>
        <strain evidence="1">WY2019</strain>
    </source>
</reference>
<organism evidence="1 2">
    <name type="scientific">Bos mutus</name>
    <name type="common">wild yak</name>
    <dbReference type="NCBI Taxonomy" id="72004"/>
    <lineage>
        <taxon>Eukaryota</taxon>
        <taxon>Metazoa</taxon>
        <taxon>Chordata</taxon>
        <taxon>Craniata</taxon>
        <taxon>Vertebrata</taxon>
        <taxon>Euteleostomi</taxon>
        <taxon>Mammalia</taxon>
        <taxon>Eutheria</taxon>
        <taxon>Laurasiatheria</taxon>
        <taxon>Artiodactyla</taxon>
        <taxon>Ruminantia</taxon>
        <taxon>Pecora</taxon>
        <taxon>Bovidae</taxon>
        <taxon>Bovinae</taxon>
        <taxon>Bos</taxon>
    </lineage>
</organism>
<accession>A0A6B0R7X6</accession>